<feature type="compositionally biased region" description="Basic and acidic residues" evidence="1">
    <location>
        <begin position="74"/>
        <end position="93"/>
    </location>
</feature>
<sequence>MVLDYVVTVGVGTGARCEGSQRLTQLGCGDGARCRGQLLDVGNGPSYQRGLGEDALAEVCTGYLACGQRSGGGSRREKAEAHTRGVIRRDRSR</sequence>
<feature type="region of interest" description="Disordered" evidence="1">
    <location>
        <begin position="68"/>
        <end position="93"/>
    </location>
</feature>
<name>A0A644ZKE2_9ZZZZ</name>
<organism evidence="2">
    <name type="scientific">bioreactor metagenome</name>
    <dbReference type="NCBI Taxonomy" id="1076179"/>
    <lineage>
        <taxon>unclassified sequences</taxon>
        <taxon>metagenomes</taxon>
        <taxon>ecological metagenomes</taxon>
    </lineage>
</organism>
<reference evidence="2" key="1">
    <citation type="submission" date="2019-08" db="EMBL/GenBank/DDBJ databases">
        <authorList>
            <person name="Kucharzyk K."/>
            <person name="Murdoch R.W."/>
            <person name="Higgins S."/>
            <person name="Loffler F."/>
        </authorList>
    </citation>
    <scope>NUCLEOTIDE SEQUENCE</scope>
</reference>
<dbReference type="EMBL" id="VSSQ01009340">
    <property type="protein sequence ID" value="MPM41350.1"/>
    <property type="molecule type" value="Genomic_DNA"/>
</dbReference>
<accession>A0A644ZKE2</accession>
<evidence type="ECO:0000256" key="1">
    <source>
        <dbReference type="SAM" id="MobiDB-lite"/>
    </source>
</evidence>
<proteinExistence type="predicted"/>
<dbReference type="AlphaFoldDB" id="A0A644ZKE2"/>
<gene>
    <name evidence="2" type="ORF">SDC9_88005</name>
</gene>
<evidence type="ECO:0000313" key="2">
    <source>
        <dbReference type="EMBL" id="MPM41350.1"/>
    </source>
</evidence>
<comment type="caution">
    <text evidence="2">The sequence shown here is derived from an EMBL/GenBank/DDBJ whole genome shotgun (WGS) entry which is preliminary data.</text>
</comment>
<protein>
    <submittedName>
        <fullName evidence="2">Uncharacterized protein</fullName>
    </submittedName>
</protein>